<accession>H5SKD1</accession>
<dbReference type="AlphaFoldDB" id="H5SKD1"/>
<dbReference type="EMBL" id="AP011753">
    <property type="protein sequence ID" value="BAL56617.1"/>
    <property type="molecule type" value="Genomic_DNA"/>
</dbReference>
<dbReference type="Pfam" id="PF13546">
    <property type="entry name" value="DDE_5"/>
    <property type="match status" value="1"/>
</dbReference>
<protein>
    <submittedName>
        <fullName evidence="2">Hypothetical conserved protein</fullName>
    </submittedName>
</protein>
<dbReference type="InterPro" id="IPR038721">
    <property type="entry name" value="IS701-like_DDE_dom"/>
</dbReference>
<organism evidence="2">
    <name type="scientific">uncultured prokaryote</name>
    <dbReference type="NCBI Taxonomy" id="198431"/>
    <lineage>
        <taxon>unclassified sequences</taxon>
        <taxon>environmental samples</taxon>
    </lineage>
</organism>
<proteinExistence type="predicted"/>
<feature type="domain" description="Transposase IS701-like DDE" evidence="1">
    <location>
        <begin position="38"/>
        <end position="268"/>
    </location>
</feature>
<sequence>MVNNDLPSLLKNLFALLEAHRPAFSQQRIFLRALGLFLSEIFTFGRHTVTQGLLALGLTDADWSPWYRLFSLGRFQAEKAAAILLGQTLQHVPDDEPYIVGVDGVGVPRTGRKIPGTAWLPALFTAPFRRGLQRIQRFLDLAWLTPLEEGYSRAIPLLWLPAFTEKAVAAEEFILKEWEAALKALRWLREQLDGLGRAKQWILLLVDGSLEKGVEFWKGLPERVAVLGRTARNRVFYHLPPPEEEKKRGHPQWYGERSPSPAQWLRQREGWKKEMLTVRGRKIEATYRVEGPFLREGLPHQPLFLIVVRGCDRKVGKGKKKRIRRPPAFFVVSAVRKGGEWVLPWSATFLLEWAWQRWELEVEHREVKSGLGLGEKQCWRPRSAVASVQWSAWVYGVLLLAGYRTWGLCRGPASPGRWWRGSRRWSLNTLLRGLRAAWWEEAEFRAVWPGISTNWVKKEGEMALLWNAVAGTARI</sequence>
<reference evidence="2" key="2">
    <citation type="journal article" date="2012" name="PLoS ONE">
        <title>A Deeply Branching Thermophilic Bacterium with an Ancient Acetyl-CoA Pathway Dominates a Subsurface Ecosystem.</title>
        <authorList>
            <person name="Takami H."/>
            <person name="Noguchi H."/>
            <person name="Takaki Y."/>
            <person name="Uchiyama I."/>
            <person name="Toyoda A."/>
            <person name="Nishi S."/>
            <person name="Chee G.-J."/>
            <person name="Arai W."/>
            <person name="Nunoura T."/>
            <person name="Itoh T."/>
            <person name="Hattori M."/>
            <person name="Takai K."/>
        </authorList>
    </citation>
    <scope>NUCLEOTIDE SEQUENCE</scope>
</reference>
<gene>
    <name evidence="2" type="ORF">HGMM_F41E03C28</name>
</gene>
<evidence type="ECO:0000259" key="1">
    <source>
        <dbReference type="Pfam" id="PF13546"/>
    </source>
</evidence>
<reference evidence="2" key="1">
    <citation type="journal article" date="2005" name="Environ. Microbiol.">
        <title>Genetic and functional properties of uncultivated thermophilic crenarchaeotes from a subsurface gold mine as revealed by analysis of genome fragments.</title>
        <authorList>
            <person name="Nunoura T."/>
            <person name="Hirayama H."/>
            <person name="Takami H."/>
            <person name="Oida H."/>
            <person name="Nishi S."/>
            <person name="Shimamura S."/>
            <person name="Suzuki Y."/>
            <person name="Inagaki F."/>
            <person name="Takai K."/>
            <person name="Nealson K.H."/>
            <person name="Horikoshi K."/>
        </authorList>
    </citation>
    <scope>NUCLEOTIDE SEQUENCE</scope>
</reference>
<evidence type="ECO:0000313" key="2">
    <source>
        <dbReference type="EMBL" id="BAL56617.1"/>
    </source>
</evidence>
<name>H5SKD1_9ZZZZ</name>